<dbReference type="InterPro" id="IPR008253">
    <property type="entry name" value="Marvel"/>
</dbReference>
<evidence type="ECO:0000256" key="2">
    <source>
        <dbReference type="ARBA" id="ARBA00011815"/>
    </source>
</evidence>
<comment type="similarity">
    <text evidence="7">Belongs to the MAL family.</text>
</comment>
<dbReference type="PANTHER" id="PTHR22776">
    <property type="entry name" value="MARVEL-CONTAINING POTENTIAL LIPID RAFT-ASSOCIATED PROTEIN"/>
    <property type="match status" value="1"/>
</dbReference>
<dbReference type="GO" id="GO:0042552">
    <property type="term" value="P:myelination"/>
    <property type="evidence" value="ECO:0007669"/>
    <property type="project" value="TreeGrafter"/>
</dbReference>
<dbReference type="OMA" id="KGMQPYN"/>
<gene>
    <name evidence="13" type="primary">pllp</name>
</gene>
<organism evidence="12 13">
    <name type="scientific">Ictalurus punctatus</name>
    <name type="common">Channel catfish</name>
    <name type="synonym">Silurus punctatus</name>
    <dbReference type="NCBI Taxonomy" id="7998"/>
    <lineage>
        <taxon>Eukaryota</taxon>
        <taxon>Metazoa</taxon>
        <taxon>Chordata</taxon>
        <taxon>Craniata</taxon>
        <taxon>Vertebrata</taxon>
        <taxon>Euteleostomi</taxon>
        <taxon>Actinopterygii</taxon>
        <taxon>Neopterygii</taxon>
        <taxon>Teleostei</taxon>
        <taxon>Ostariophysi</taxon>
        <taxon>Siluriformes</taxon>
        <taxon>Ictaluridae</taxon>
        <taxon>Ictalurus</taxon>
    </lineage>
</organism>
<dbReference type="Proteomes" id="UP000221080">
    <property type="component" value="Chromosome 4"/>
</dbReference>
<dbReference type="PANTHER" id="PTHR22776:SF9">
    <property type="entry name" value="PLASMOLIPIN"/>
    <property type="match status" value="1"/>
</dbReference>
<dbReference type="Pfam" id="PF01284">
    <property type="entry name" value="MARVEL"/>
    <property type="match status" value="1"/>
</dbReference>
<evidence type="ECO:0000256" key="6">
    <source>
        <dbReference type="ARBA" id="ARBA00023136"/>
    </source>
</evidence>
<dbReference type="PROSITE" id="PS51225">
    <property type="entry name" value="MARVEL"/>
    <property type="match status" value="1"/>
</dbReference>
<dbReference type="GO" id="GO:0016324">
    <property type="term" value="C:apical plasma membrane"/>
    <property type="evidence" value="ECO:0007669"/>
    <property type="project" value="UniProtKB-SubCell"/>
</dbReference>
<comment type="subunit">
    <text evidence="2">Forms oligomers.</text>
</comment>
<dbReference type="OrthoDB" id="6258237at2759"/>
<dbReference type="GO" id="GO:0043209">
    <property type="term" value="C:myelin sheath"/>
    <property type="evidence" value="ECO:0007669"/>
    <property type="project" value="UniProtKB-SubCell"/>
</dbReference>
<evidence type="ECO:0000259" key="11">
    <source>
        <dbReference type="PROSITE" id="PS51225"/>
    </source>
</evidence>
<feature type="domain" description="MARVEL" evidence="11">
    <location>
        <begin position="30"/>
        <end position="162"/>
    </location>
</feature>
<dbReference type="AlphaFoldDB" id="A0A2D0QUY5"/>
<dbReference type="InterPro" id="IPR050578">
    <property type="entry name" value="MARVEL-CKLF_proteins"/>
</dbReference>
<evidence type="ECO:0000256" key="7">
    <source>
        <dbReference type="ARBA" id="ARBA00034721"/>
    </source>
</evidence>
<dbReference type="GeneID" id="108264833"/>
<reference evidence="12" key="1">
    <citation type="journal article" date="2016" name="Nat. Commun.">
        <title>The channel catfish genome sequence provides insights into the evolution of scale formation in teleosts.</title>
        <authorList>
            <person name="Liu Z."/>
            <person name="Liu S."/>
            <person name="Yao J."/>
            <person name="Bao L."/>
            <person name="Zhang J."/>
            <person name="Li Y."/>
            <person name="Jiang C."/>
            <person name="Sun L."/>
            <person name="Wang R."/>
            <person name="Zhang Y."/>
            <person name="Zhou T."/>
            <person name="Zeng Q."/>
            <person name="Fu Q."/>
            <person name="Gao S."/>
            <person name="Li N."/>
            <person name="Koren S."/>
            <person name="Jiang Y."/>
            <person name="Zimin A."/>
            <person name="Xu P."/>
            <person name="Phillippy A.M."/>
            <person name="Geng X."/>
            <person name="Song L."/>
            <person name="Sun F."/>
            <person name="Li C."/>
            <person name="Wang X."/>
            <person name="Chen A."/>
            <person name="Jin Y."/>
            <person name="Yuan Z."/>
            <person name="Yang Y."/>
            <person name="Tan S."/>
            <person name="Peatman E."/>
            <person name="Lu J."/>
            <person name="Qin Z."/>
            <person name="Dunham R."/>
            <person name="Li Z."/>
            <person name="Sonstegard T."/>
            <person name="Feng J."/>
            <person name="Danzmann R.G."/>
            <person name="Schroeder S."/>
            <person name="Scheffler B."/>
            <person name="Duke M.V."/>
            <person name="Ballard L."/>
            <person name="Kucuktas H."/>
            <person name="Kaltenboeck L."/>
            <person name="Liu H."/>
            <person name="Armbruster J."/>
            <person name="Xie Y."/>
            <person name="Kirby M.L."/>
            <person name="Tian Y."/>
            <person name="Flanagan M.E."/>
            <person name="Mu W."/>
            <person name="Waldbieser G.C."/>
        </authorList>
    </citation>
    <scope>NUCLEOTIDE SEQUENCE [LARGE SCALE GENOMIC DNA]</scope>
    <source>
        <strain evidence="12">SDA103</strain>
    </source>
</reference>
<name>A0A2D0QUY5_ICTPU</name>
<dbReference type="InterPro" id="IPR013295">
    <property type="entry name" value="MAL"/>
</dbReference>
<evidence type="ECO:0000256" key="1">
    <source>
        <dbReference type="ARBA" id="ARBA00004424"/>
    </source>
</evidence>
<dbReference type="PRINTS" id="PR01884">
    <property type="entry name" value="MALPROTEIN"/>
</dbReference>
<comment type="subcellular location">
    <subcellularLocation>
        <location evidence="1">Apical cell membrane</location>
        <topology evidence="1">Multi-pass membrane protein</topology>
    </subcellularLocation>
    <subcellularLocation>
        <location evidence="8">Myelin membrane</location>
        <topology evidence="8">Multi-pass membrane protein</topology>
    </subcellularLocation>
</comment>
<evidence type="ECO:0000256" key="8">
    <source>
        <dbReference type="ARBA" id="ARBA00049979"/>
    </source>
</evidence>
<sequence length="175" mass="19075">MADFPGMVNTQTSSQTSHVSVMNTFVDLNFIKSMPGILLLVEIVFGLLVWALVTSTAYWIVPAYSWVLFVSITLWLLSIVLFIMLFLGMRHKLPSIPWPIVLLVFYGVAAILYFTAFLANTVSITAFGGGYHIGHVAAAAFFAIFVTMAYGASTAFAYIEWKGDGGNAAMTTVPV</sequence>
<reference evidence="13" key="2">
    <citation type="submission" date="2025-08" db="UniProtKB">
        <authorList>
            <consortium name="RefSeq"/>
        </authorList>
    </citation>
    <scope>IDENTIFICATION</scope>
    <source>
        <tissue evidence="13">Blood</tissue>
    </source>
</reference>
<evidence type="ECO:0000256" key="4">
    <source>
        <dbReference type="ARBA" id="ARBA00022692"/>
    </source>
</evidence>
<keyword evidence="4" id="KW-0812">Transmembrane</keyword>
<evidence type="ECO:0000313" key="13">
    <source>
        <dbReference type="RefSeq" id="XP_017322232.1"/>
    </source>
</evidence>
<dbReference type="KEGG" id="ipu:108264833"/>
<evidence type="ECO:0000256" key="3">
    <source>
        <dbReference type="ARBA" id="ARBA00022475"/>
    </source>
</evidence>
<proteinExistence type="inferred from homology"/>
<keyword evidence="5" id="KW-1133">Transmembrane helix</keyword>
<evidence type="ECO:0000256" key="10">
    <source>
        <dbReference type="ARBA" id="ARBA00050050"/>
    </source>
</evidence>
<keyword evidence="3" id="KW-1003">Cell membrane</keyword>
<evidence type="ECO:0000256" key="5">
    <source>
        <dbReference type="ARBA" id="ARBA00022989"/>
    </source>
</evidence>
<dbReference type="GO" id="GO:0019911">
    <property type="term" value="F:structural constituent of myelin sheath"/>
    <property type="evidence" value="ECO:0007669"/>
    <property type="project" value="TreeGrafter"/>
</dbReference>
<keyword evidence="12" id="KW-1185">Reference proteome</keyword>
<evidence type="ECO:0000313" key="12">
    <source>
        <dbReference type="Proteomes" id="UP000221080"/>
    </source>
</evidence>
<keyword evidence="6" id="KW-0472">Membrane</keyword>
<dbReference type="RefSeq" id="XP_017322232.1">
    <property type="nucleotide sequence ID" value="XM_017466743.3"/>
</dbReference>
<dbReference type="CTD" id="51090"/>
<accession>A0A2D0QUY5</accession>
<protein>
    <recommendedName>
        <fullName evidence="9">Plasmolipin</fullName>
    </recommendedName>
    <alternativeName>
        <fullName evidence="10">Plasma membrane proteolipid</fullName>
    </alternativeName>
</protein>
<evidence type="ECO:0000256" key="9">
    <source>
        <dbReference type="ARBA" id="ARBA00050024"/>
    </source>
</evidence>
<dbReference type="STRING" id="7998.ENSIPUP00000030582"/>